<evidence type="ECO:0000313" key="17">
    <source>
        <dbReference type="Proteomes" id="UP000549394"/>
    </source>
</evidence>
<feature type="transmembrane region" description="Helical" evidence="14">
    <location>
        <begin position="285"/>
        <end position="308"/>
    </location>
</feature>
<evidence type="ECO:0000256" key="2">
    <source>
        <dbReference type="ARBA" id="ARBA00010663"/>
    </source>
</evidence>
<feature type="transmembrane region" description="Helical" evidence="14">
    <location>
        <begin position="198"/>
        <end position="221"/>
    </location>
</feature>
<dbReference type="PANTHER" id="PTHR45695">
    <property type="entry name" value="LEUCOKININ RECEPTOR-RELATED"/>
    <property type="match status" value="1"/>
</dbReference>
<dbReference type="InterPro" id="IPR017452">
    <property type="entry name" value="GPCR_Rhodpsn_7TM"/>
</dbReference>
<dbReference type="InterPro" id="IPR000276">
    <property type="entry name" value="GPCR_Rhodpsn"/>
</dbReference>
<evidence type="ECO:0000256" key="9">
    <source>
        <dbReference type="ARBA" id="ARBA00023170"/>
    </source>
</evidence>
<proteinExistence type="inferred from homology"/>
<keyword evidence="7 14" id="KW-0472">Membrane</keyword>
<dbReference type="PROSITE" id="PS50262">
    <property type="entry name" value="G_PROTEIN_RECEP_F1_2"/>
    <property type="match status" value="1"/>
</dbReference>
<accession>A0A7I8WCE1</accession>
<keyword evidence="9 12" id="KW-0675">Receptor</keyword>
<feature type="transmembrane region" description="Helical" evidence="14">
    <location>
        <begin position="62"/>
        <end position="88"/>
    </location>
</feature>
<keyword evidence="6 12" id="KW-0297">G-protein coupled receptor</keyword>
<evidence type="ECO:0000256" key="11">
    <source>
        <dbReference type="ARBA" id="ARBA00023224"/>
    </source>
</evidence>
<dbReference type="AlphaFoldDB" id="A0A7I8WCE1"/>
<keyword evidence="11 12" id="KW-0807">Transducer</keyword>
<feature type="transmembrane region" description="Helical" evidence="14">
    <location>
        <begin position="142"/>
        <end position="161"/>
    </location>
</feature>
<dbReference type="EMBL" id="CAJFCJ010000029">
    <property type="protein sequence ID" value="CAD5125806.1"/>
    <property type="molecule type" value="Genomic_DNA"/>
</dbReference>
<evidence type="ECO:0000256" key="5">
    <source>
        <dbReference type="ARBA" id="ARBA00022989"/>
    </source>
</evidence>
<protein>
    <recommendedName>
        <fullName evidence="15">G-protein coupled receptors family 1 profile domain-containing protein</fullName>
    </recommendedName>
</protein>
<evidence type="ECO:0000256" key="14">
    <source>
        <dbReference type="SAM" id="Phobius"/>
    </source>
</evidence>
<comment type="caution">
    <text evidence="16">The sequence shown here is derived from an EMBL/GenBank/DDBJ whole genome shotgun (WGS) entry which is preliminary data.</text>
</comment>
<evidence type="ECO:0000256" key="3">
    <source>
        <dbReference type="ARBA" id="ARBA00022475"/>
    </source>
</evidence>
<keyword evidence="10" id="KW-0325">Glycoprotein</keyword>
<keyword evidence="5 14" id="KW-1133">Transmembrane helix</keyword>
<organism evidence="16 17">
    <name type="scientific">Dimorphilus gyrociliatus</name>
    <dbReference type="NCBI Taxonomy" id="2664684"/>
    <lineage>
        <taxon>Eukaryota</taxon>
        <taxon>Metazoa</taxon>
        <taxon>Spiralia</taxon>
        <taxon>Lophotrochozoa</taxon>
        <taxon>Annelida</taxon>
        <taxon>Polychaeta</taxon>
        <taxon>Polychaeta incertae sedis</taxon>
        <taxon>Dinophilidae</taxon>
        <taxon>Dimorphilus</taxon>
    </lineage>
</organism>
<dbReference type="SUPFAM" id="SSF81321">
    <property type="entry name" value="Family A G protein-coupled receptor-like"/>
    <property type="match status" value="1"/>
</dbReference>
<dbReference type="SMART" id="SM01381">
    <property type="entry name" value="7TM_GPCR_Srsx"/>
    <property type="match status" value="1"/>
</dbReference>
<evidence type="ECO:0000256" key="10">
    <source>
        <dbReference type="ARBA" id="ARBA00023180"/>
    </source>
</evidence>
<comment type="subcellular location">
    <subcellularLocation>
        <location evidence="1">Cell membrane</location>
        <topology evidence="1">Multi-pass membrane protein</topology>
    </subcellularLocation>
</comment>
<dbReference type="PROSITE" id="PS00237">
    <property type="entry name" value="G_PROTEIN_RECEP_F1_1"/>
    <property type="match status" value="1"/>
</dbReference>
<comment type="similarity">
    <text evidence="2 12">Belongs to the G-protein coupled receptor 1 family.</text>
</comment>
<evidence type="ECO:0000256" key="7">
    <source>
        <dbReference type="ARBA" id="ARBA00023136"/>
    </source>
</evidence>
<feature type="compositionally biased region" description="Basic and acidic residues" evidence="13">
    <location>
        <begin position="354"/>
        <end position="367"/>
    </location>
</feature>
<evidence type="ECO:0000256" key="6">
    <source>
        <dbReference type="ARBA" id="ARBA00023040"/>
    </source>
</evidence>
<evidence type="ECO:0000256" key="13">
    <source>
        <dbReference type="SAM" id="MobiDB-lite"/>
    </source>
</evidence>
<keyword evidence="4 12" id="KW-0812">Transmembrane</keyword>
<dbReference type="InterPro" id="IPR000611">
    <property type="entry name" value="NPY_rcpt"/>
</dbReference>
<dbReference type="Gene3D" id="1.20.1070.10">
    <property type="entry name" value="Rhodopsin 7-helix transmembrane proteins"/>
    <property type="match status" value="1"/>
</dbReference>
<evidence type="ECO:0000256" key="4">
    <source>
        <dbReference type="ARBA" id="ARBA00022692"/>
    </source>
</evidence>
<evidence type="ECO:0000256" key="12">
    <source>
        <dbReference type="RuleBase" id="RU000688"/>
    </source>
</evidence>
<evidence type="ECO:0000313" key="16">
    <source>
        <dbReference type="EMBL" id="CAD5125806.1"/>
    </source>
</evidence>
<dbReference type="GO" id="GO:0005886">
    <property type="term" value="C:plasma membrane"/>
    <property type="evidence" value="ECO:0007669"/>
    <property type="project" value="UniProtKB-SubCell"/>
</dbReference>
<feature type="region of interest" description="Disordered" evidence="13">
    <location>
        <begin position="354"/>
        <end position="373"/>
    </location>
</feature>
<reference evidence="16 17" key="1">
    <citation type="submission" date="2020-08" db="EMBL/GenBank/DDBJ databases">
        <authorList>
            <person name="Hejnol A."/>
        </authorList>
    </citation>
    <scope>NUCLEOTIDE SEQUENCE [LARGE SCALE GENOMIC DNA]</scope>
</reference>
<keyword evidence="8" id="KW-1015">Disulfide bond</keyword>
<dbReference type="Proteomes" id="UP000549394">
    <property type="component" value="Unassembled WGS sequence"/>
</dbReference>
<feature type="domain" description="G-protein coupled receptors family 1 profile" evidence="15">
    <location>
        <begin position="41"/>
        <end position="305"/>
    </location>
</feature>
<name>A0A7I8WCE1_9ANNE</name>
<sequence>MQNATGNNNTHNNASDVAYETLLRVFVPISFIITLIVGLIGNSLVIFVIATNKQMRNTTNLLILNLSLADLIFLIFCIPANMVSVYILHEWVAGTFMCRLHLAFQFITVYISIYTLVLMSFDRYLAVVHAISSMRFRTTKNAVIFIVTLWVVVVGSNAPSWNDFNFVPYNHSGENRSMCIHMVLYDKGMTIRIIKKRIFYTCFCVFGFCLPVLLICVLYGLMLRRLLFGAVPGGNQSREALRSKRRVTRMIIIVIVCFIFCWLPIQLVFTTRAWDAFPENMEWHLVHVAAAILAYGNSCINPVLYAFLSENFRKSFRQVLSCGRLRLTRMTDYERTNIRGMEVRPSATTNLLRNGERVPVEEEKQNLNEEEDL</sequence>
<feature type="transmembrane region" description="Helical" evidence="14">
    <location>
        <begin position="25"/>
        <end position="50"/>
    </location>
</feature>
<keyword evidence="3" id="KW-1003">Cell membrane</keyword>
<dbReference type="OrthoDB" id="2132067at2759"/>
<evidence type="ECO:0000259" key="15">
    <source>
        <dbReference type="PROSITE" id="PS50262"/>
    </source>
</evidence>
<keyword evidence="17" id="KW-1185">Reference proteome</keyword>
<dbReference type="GO" id="GO:0004983">
    <property type="term" value="F:neuropeptide Y receptor activity"/>
    <property type="evidence" value="ECO:0007669"/>
    <property type="project" value="InterPro"/>
</dbReference>
<gene>
    <name evidence="16" type="ORF">DGYR_LOCUS13125</name>
</gene>
<dbReference type="PANTHER" id="PTHR45695:SF23">
    <property type="entry name" value="GALANIN-LIKE G-PROTEIN COUPLED RECEPTOR NPR-9"/>
    <property type="match status" value="1"/>
</dbReference>
<dbReference type="Pfam" id="PF00001">
    <property type="entry name" value="7tm_1"/>
    <property type="match status" value="1"/>
</dbReference>
<evidence type="ECO:0000256" key="8">
    <source>
        <dbReference type="ARBA" id="ARBA00023157"/>
    </source>
</evidence>
<dbReference type="PRINTS" id="PR01012">
    <property type="entry name" value="NRPEPTIDEYR"/>
</dbReference>
<dbReference type="PRINTS" id="PR00237">
    <property type="entry name" value="GPCRRHODOPSN"/>
</dbReference>
<feature type="transmembrane region" description="Helical" evidence="14">
    <location>
        <begin position="100"/>
        <end position="121"/>
    </location>
</feature>
<evidence type="ECO:0000256" key="1">
    <source>
        <dbReference type="ARBA" id="ARBA00004651"/>
    </source>
</evidence>
<feature type="transmembrane region" description="Helical" evidence="14">
    <location>
        <begin position="247"/>
        <end position="265"/>
    </location>
</feature>